<evidence type="ECO:0000313" key="2">
    <source>
        <dbReference type="Proteomes" id="UP000199321"/>
    </source>
</evidence>
<dbReference type="Pfam" id="PF19643">
    <property type="entry name" value="DUF6146"/>
    <property type="match status" value="1"/>
</dbReference>
<evidence type="ECO:0000313" key="1">
    <source>
        <dbReference type="EMBL" id="SDE72678.1"/>
    </source>
</evidence>
<dbReference type="EMBL" id="FNBA01000002">
    <property type="protein sequence ID" value="SDE72678.1"/>
    <property type="molecule type" value="Genomic_DNA"/>
</dbReference>
<keyword evidence="2" id="KW-1185">Reference proteome</keyword>
<dbReference type="PROSITE" id="PS51257">
    <property type="entry name" value="PROKAR_LIPOPROTEIN"/>
    <property type="match status" value="1"/>
</dbReference>
<gene>
    <name evidence="1" type="ORF">SAMN05421855_102427</name>
</gene>
<dbReference type="Proteomes" id="UP000199321">
    <property type="component" value="Unassembled WGS sequence"/>
</dbReference>
<organism evidence="1 2">
    <name type="scientific">Ulvibacter litoralis</name>
    <dbReference type="NCBI Taxonomy" id="227084"/>
    <lineage>
        <taxon>Bacteria</taxon>
        <taxon>Pseudomonadati</taxon>
        <taxon>Bacteroidota</taxon>
        <taxon>Flavobacteriia</taxon>
        <taxon>Flavobacteriales</taxon>
        <taxon>Flavobacteriaceae</taxon>
        <taxon>Ulvibacter</taxon>
    </lineage>
</organism>
<dbReference type="AlphaFoldDB" id="A0A1G7F9Q0"/>
<dbReference type="RefSeq" id="WP_093142926.1">
    <property type="nucleotide sequence ID" value="NZ_BMWO01000002.1"/>
</dbReference>
<dbReference type="STRING" id="227084.SAMN05421855_102427"/>
<accession>A0A1G7F9Q0</accession>
<protein>
    <recommendedName>
        <fullName evidence="3">Lipoprotein</fullName>
    </recommendedName>
</protein>
<name>A0A1G7F9Q0_9FLAO</name>
<dbReference type="OrthoDB" id="1119488at2"/>
<sequence>MKYLVSLLIVAFGIYSCESGKSTVKNTSDTTTAVNDTVRIANDSLEYEILIIEPGFNSWIQTQPPKGYYGLTFLENKNRFFVSEYNNRVRNPFNYSTALYPLEIDYNIGTSYGLEVNYMLYNYFLYFQKKYKQKL</sequence>
<reference evidence="1 2" key="1">
    <citation type="submission" date="2016-10" db="EMBL/GenBank/DDBJ databases">
        <authorList>
            <person name="de Groot N.N."/>
        </authorList>
    </citation>
    <scope>NUCLEOTIDE SEQUENCE [LARGE SCALE GENOMIC DNA]</scope>
    <source>
        <strain evidence="1 2">DSM 16195</strain>
    </source>
</reference>
<dbReference type="InterPro" id="IPR046144">
    <property type="entry name" value="DUF6146"/>
</dbReference>
<evidence type="ECO:0008006" key="3">
    <source>
        <dbReference type="Google" id="ProtNLM"/>
    </source>
</evidence>
<proteinExistence type="predicted"/>